<organism evidence="2 3">
    <name type="scientific">Nepenthes gracilis</name>
    <name type="common">Slender pitcher plant</name>
    <dbReference type="NCBI Taxonomy" id="150966"/>
    <lineage>
        <taxon>Eukaryota</taxon>
        <taxon>Viridiplantae</taxon>
        <taxon>Streptophyta</taxon>
        <taxon>Embryophyta</taxon>
        <taxon>Tracheophyta</taxon>
        <taxon>Spermatophyta</taxon>
        <taxon>Magnoliopsida</taxon>
        <taxon>eudicotyledons</taxon>
        <taxon>Gunneridae</taxon>
        <taxon>Pentapetalae</taxon>
        <taxon>Caryophyllales</taxon>
        <taxon>Nepenthaceae</taxon>
        <taxon>Nepenthes</taxon>
    </lineage>
</organism>
<dbReference type="AlphaFoldDB" id="A0AAD3SRU5"/>
<accession>A0AAD3SRU5</accession>
<dbReference type="GO" id="GO:0004523">
    <property type="term" value="F:RNA-DNA hybrid ribonuclease activity"/>
    <property type="evidence" value="ECO:0007669"/>
    <property type="project" value="InterPro"/>
</dbReference>
<name>A0AAD3SRU5_NEPGR</name>
<dbReference type="GO" id="GO:0003676">
    <property type="term" value="F:nucleic acid binding"/>
    <property type="evidence" value="ECO:0007669"/>
    <property type="project" value="InterPro"/>
</dbReference>
<dbReference type="InterPro" id="IPR036397">
    <property type="entry name" value="RNaseH_sf"/>
</dbReference>
<protein>
    <recommendedName>
        <fullName evidence="1">RNase H type-1 domain-containing protein</fullName>
    </recommendedName>
</protein>
<reference evidence="2" key="1">
    <citation type="submission" date="2023-05" db="EMBL/GenBank/DDBJ databases">
        <title>Nepenthes gracilis genome sequencing.</title>
        <authorList>
            <person name="Fukushima K."/>
        </authorList>
    </citation>
    <scope>NUCLEOTIDE SEQUENCE</scope>
    <source>
        <strain evidence="2">SING2019-196</strain>
    </source>
</reference>
<dbReference type="Gene3D" id="3.30.420.10">
    <property type="entry name" value="Ribonuclease H-like superfamily/Ribonuclease H"/>
    <property type="match status" value="1"/>
</dbReference>
<feature type="domain" description="RNase H type-1" evidence="1">
    <location>
        <begin position="18"/>
        <end position="95"/>
    </location>
</feature>
<evidence type="ECO:0000313" key="2">
    <source>
        <dbReference type="EMBL" id="GMH15714.1"/>
    </source>
</evidence>
<dbReference type="InterPro" id="IPR012337">
    <property type="entry name" value="RNaseH-like_sf"/>
</dbReference>
<dbReference type="EMBL" id="BSYO01000015">
    <property type="protein sequence ID" value="GMH15714.1"/>
    <property type="molecule type" value="Genomic_DNA"/>
</dbReference>
<keyword evidence="3" id="KW-1185">Reference proteome</keyword>
<proteinExistence type="predicted"/>
<dbReference type="PANTHER" id="PTHR48475">
    <property type="entry name" value="RIBONUCLEASE H"/>
    <property type="match status" value="1"/>
</dbReference>
<evidence type="ECO:0000259" key="1">
    <source>
        <dbReference type="PROSITE" id="PS50879"/>
    </source>
</evidence>
<gene>
    <name evidence="2" type="ORF">Nepgr_017555</name>
</gene>
<evidence type="ECO:0000313" key="3">
    <source>
        <dbReference type="Proteomes" id="UP001279734"/>
    </source>
</evidence>
<dbReference type="InterPro" id="IPR002156">
    <property type="entry name" value="RNaseH_domain"/>
</dbReference>
<dbReference type="PROSITE" id="PS50879">
    <property type="entry name" value="RNASE_H_1"/>
    <property type="match status" value="1"/>
</dbReference>
<dbReference type="Proteomes" id="UP001279734">
    <property type="component" value="Unassembled WGS sequence"/>
</dbReference>
<dbReference type="SUPFAM" id="SSF53098">
    <property type="entry name" value="Ribonuclease H-like"/>
    <property type="match status" value="1"/>
</dbReference>
<comment type="caution">
    <text evidence="2">The sequence shown here is derived from an EMBL/GenBank/DDBJ whole genome shotgun (WGS) entry which is preliminary data.</text>
</comment>
<dbReference type="PANTHER" id="PTHR48475:SF2">
    <property type="entry name" value="RIBONUCLEASE H"/>
    <property type="match status" value="1"/>
</dbReference>
<sequence>MTPNLDVPDIAANIDRSRDLICTLHVDGSSTEAGNVAGVVLQTSYGLEIKYSITLEFPTTNNVAKYEALLAELLLAKECSAKALVIYSDSKLVVN</sequence>